<protein>
    <submittedName>
        <fullName evidence="2">DUF6285 domain-containing protein</fullName>
    </submittedName>
</protein>
<dbReference type="RefSeq" id="WP_368376545.1">
    <property type="nucleotide sequence ID" value="NZ_JBFRYB010000001.1"/>
</dbReference>
<gene>
    <name evidence="2" type="ORF">AB4875_13340</name>
</gene>
<accession>A0ABV3TXX1</accession>
<organism evidence="2 3">
    <name type="scientific">Zhongshania arctica</name>
    <dbReference type="NCBI Taxonomy" id="3238302"/>
    <lineage>
        <taxon>Bacteria</taxon>
        <taxon>Pseudomonadati</taxon>
        <taxon>Pseudomonadota</taxon>
        <taxon>Gammaproteobacteria</taxon>
        <taxon>Cellvibrionales</taxon>
        <taxon>Spongiibacteraceae</taxon>
        <taxon>Zhongshania</taxon>
    </lineage>
</organism>
<evidence type="ECO:0000259" key="1">
    <source>
        <dbReference type="Pfam" id="PF19802"/>
    </source>
</evidence>
<dbReference type="EMBL" id="JBFRYB010000001">
    <property type="protein sequence ID" value="MEX1666471.1"/>
    <property type="molecule type" value="Genomic_DNA"/>
</dbReference>
<name>A0ABV3TXX1_9GAMM</name>
<sequence>MPINQPKVSQLCEALREFLEQEVTPAVDDSGLKYKLKIAMNVLGIISRESELGDQFQRLERAELGEYLGADGGNDELNQNLLKHIQSADLSASEDKLLAALEQITVAKMAIDNPRYASYLKHL</sequence>
<reference evidence="2 3" key="1">
    <citation type="journal article" date="2011" name="Int. J. Syst. Evol. Microbiol.">
        <title>Zhongshania antarctica gen. nov., sp. nov. and Zhongshania guokunii sp. nov., gammaproteobacteria respectively isolated from coastal attached (fast) ice and surface seawater of the Antarctic.</title>
        <authorList>
            <person name="Li H.J."/>
            <person name="Zhang X.Y."/>
            <person name="Chen C.X."/>
            <person name="Zhang Y.J."/>
            <person name="Gao Z.M."/>
            <person name="Yu Y."/>
            <person name="Chen X.L."/>
            <person name="Chen B."/>
            <person name="Zhang Y.Z."/>
        </authorList>
    </citation>
    <scope>NUCLEOTIDE SEQUENCE [LARGE SCALE GENOMIC DNA]</scope>
    <source>
        <strain evidence="2 3">R06B22</strain>
    </source>
</reference>
<keyword evidence="3" id="KW-1185">Reference proteome</keyword>
<comment type="caution">
    <text evidence="2">The sequence shown here is derived from an EMBL/GenBank/DDBJ whole genome shotgun (WGS) entry which is preliminary data.</text>
</comment>
<proteinExistence type="predicted"/>
<dbReference type="Proteomes" id="UP001557484">
    <property type="component" value="Unassembled WGS sequence"/>
</dbReference>
<evidence type="ECO:0000313" key="2">
    <source>
        <dbReference type="EMBL" id="MEX1666471.1"/>
    </source>
</evidence>
<dbReference type="InterPro" id="IPR046252">
    <property type="entry name" value="DUF6285"/>
</dbReference>
<dbReference type="Pfam" id="PF19802">
    <property type="entry name" value="DUF6285"/>
    <property type="match status" value="1"/>
</dbReference>
<feature type="domain" description="DUF6285" evidence="1">
    <location>
        <begin position="31"/>
        <end position="116"/>
    </location>
</feature>
<evidence type="ECO:0000313" key="3">
    <source>
        <dbReference type="Proteomes" id="UP001557484"/>
    </source>
</evidence>